<protein>
    <recommendedName>
        <fullName evidence="1">Transposase IS4-like domain-containing protein</fullName>
    </recommendedName>
</protein>
<reference evidence="2" key="1">
    <citation type="submission" date="2020-06" db="EMBL/GenBank/DDBJ databases">
        <title>Unique genomic features of the anaerobic methanotrophic archaea.</title>
        <authorList>
            <person name="Chadwick G.L."/>
            <person name="Skennerton C.T."/>
            <person name="Laso-Perez R."/>
            <person name="Leu A.O."/>
            <person name="Speth D.R."/>
            <person name="Yu H."/>
            <person name="Morgan-Lang C."/>
            <person name="Hatzenpichler R."/>
            <person name="Goudeau D."/>
            <person name="Malmstrom R."/>
            <person name="Brazelton W.J."/>
            <person name="Woyke T."/>
            <person name="Hallam S.J."/>
            <person name="Tyson G.W."/>
            <person name="Wegener G."/>
            <person name="Boetius A."/>
            <person name="Orphan V."/>
        </authorList>
    </citation>
    <scope>NUCLEOTIDE SEQUENCE</scope>
</reference>
<dbReference type="GO" id="GO:0003677">
    <property type="term" value="F:DNA binding"/>
    <property type="evidence" value="ECO:0007669"/>
    <property type="project" value="InterPro"/>
</dbReference>
<dbReference type="GO" id="GO:0004803">
    <property type="term" value="F:transposase activity"/>
    <property type="evidence" value="ECO:0007669"/>
    <property type="project" value="InterPro"/>
</dbReference>
<dbReference type="InterPro" id="IPR012337">
    <property type="entry name" value="RNaseH-like_sf"/>
</dbReference>
<dbReference type="AlphaFoldDB" id="A0A7G9YUV8"/>
<dbReference type="EMBL" id="MT631478">
    <property type="protein sequence ID" value="QNO51792.1"/>
    <property type="molecule type" value="Genomic_DNA"/>
</dbReference>
<accession>A0A7G9YUV8</accession>
<evidence type="ECO:0000259" key="1">
    <source>
        <dbReference type="Pfam" id="PF01609"/>
    </source>
</evidence>
<feature type="domain" description="Transposase IS4-like" evidence="1">
    <location>
        <begin position="189"/>
        <end position="423"/>
    </location>
</feature>
<dbReference type="SUPFAM" id="SSF53098">
    <property type="entry name" value="Ribonuclease H-like"/>
    <property type="match status" value="1"/>
</dbReference>
<evidence type="ECO:0000313" key="2">
    <source>
        <dbReference type="EMBL" id="QNO51792.1"/>
    </source>
</evidence>
<gene>
    <name evidence="2" type="ORF">PFGANNDM_00027</name>
</gene>
<organism evidence="2">
    <name type="scientific">Candidatus Methanophagaceae archaeon ANME-1 ERB6</name>
    <dbReference type="NCBI Taxonomy" id="2759912"/>
    <lineage>
        <taxon>Archaea</taxon>
        <taxon>Methanobacteriati</taxon>
        <taxon>Methanobacteriota</taxon>
        <taxon>Stenosarchaea group</taxon>
        <taxon>Methanomicrobia</taxon>
        <taxon>Candidatus Methanophagales</taxon>
        <taxon>Candidatus Methanophagaceae</taxon>
    </lineage>
</organism>
<proteinExistence type="predicted"/>
<name>A0A7G9YUV8_9EURY</name>
<dbReference type="InterPro" id="IPR002559">
    <property type="entry name" value="Transposase_11"/>
</dbReference>
<dbReference type="GO" id="GO:0006313">
    <property type="term" value="P:DNA transposition"/>
    <property type="evidence" value="ECO:0007669"/>
    <property type="project" value="InterPro"/>
</dbReference>
<dbReference type="Pfam" id="PF01609">
    <property type="entry name" value="DDE_Tnp_1"/>
    <property type="match status" value="1"/>
</dbReference>
<sequence>MTYPDWVLKQKGKGTEIRKIGNKFYLYKVTSIWDKEKKRARKITEKFLGTITQDGLIKPKKERLIESIGNVSVKEFGASNFVLGMNEDIKESLKDIYPDKWEELFLFSVFRLLSNTPIKNLQTYYATSFLSETLPGAYLSPKKVGNMLREIGKERERTKEFLKQFISGNDFVLIDLTHVFSLSENVISSVPGYNSKGEFLPQIHMIFLFSLDHHMPSYFRIVAGSIRDVSSLVLTVKEEGIKNAVLISDKGFYSKANVLELGKDRRTGLHYIIPLRRNSSLIDYTGIEQGNRKAFDGYFLFEKRAIWYYKYEIAEGNLKGKNITVFLDERLRAEEEKDYLSRIEKNDTQTLENFFKNQYRMGTIAVISDLGESGERIYNLLKSRVEIEVMFDAFKNVLNADRTYMRDDYQMEGWAFINFIALVFYYRLYRLLADNSLLKRYTPNDVLIHLSRIYKLKIQNEWITSEIPKKTRVILEKLNIPIT</sequence>